<feature type="domain" description="J" evidence="1">
    <location>
        <begin position="6"/>
        <end position="77"/>
    </location>
</feature>
<dbReference type="CDD" id="cd06257">
    <property type="entry name" value="DnaJ"/>
    <property type="match status" value="1"/>
</dbReference>
<evidence type="ECO:0000259" key="1">
    <source>
        <dbReference type="PROSITE" id="PS50076"/>
    </source>
</evidence>
<dbReference type="RefSeq" id="WP_147202435.1">
    <property type="nucleotide sequence ID" value="NZ_BJYT01000002.1"/>
</dbReference>
<protein>
    <submittedName>
        <fullName evidence="2">Molecular chaperone DnaJ</fullName>
    </submittedName>
</protein>
<sequence>MKKILGYRKLLGVDEKAGLKELKQVYRNAMKECHPDKFQEGSEQEEAQEKSKKVIEAYHFLVSISPETHAEALESYTNIITSSTIVDLNYKGGNLNITYAEGNCYEYFDVPRALYIKLVNADTPGRFARRHVCGSFVYREVSKATAEV</sequence>
<organism evidence="2 3">
    <name type="scientific">Segetibacter aerophilus</name>
    <dbReference type="NCBI Taxonomy" id="670293"/>
    <lineage>
        <taxon>Bacteria</taxon>
        <taxon>Pseudomonadati</taxon>
        <taxon>Bacteroidota</taxon>
        <taxon>Chitinophagia</taxon>
        <taxon>Chitinophagales</taxon>
        <taxon>Chitinophagaceae</taxon>
        <taxon>Segetibacter</taxon>
    </lineage>
</organism>
<evidence type="ECO:0000313" key="3">
    <source>
        <dbReference type="Proteomes" id="UP000321513"/>
    </source>
</evidence>
<dbReference type="PROSITE" id="PS50076">
    <property type="entry name" value="DNAJ_2"/>
    <property type="match status" value="1"/>
</dbReference>
<keyword evidence="3" id="KW-1185">Reference proteome</keyword>
<accession>A0A512B8S5</accession>
<dbReference type="SUPFAM" id="SSF46565">
    <property type="entry name" value="Chaperone J-domain"/>
    <property type="match status" value="1"/>
</dbReference>
<evidence type="ECO:0000313" key="2">
    <source>
        <dbReference type="EMBL" id="GEO08371.1"/>
    </source>
</evidence>
<dbReference type="SMART" id="SM00271">
    <property type="entry name" value="DnaJ"/>
    <property type="match status" value="1"/>
</dbReference>
<dbReference type="OrthoDB" id="665715at2"/>
<name>A0A512B8S5_9BACT</name>
<dbReference type="InterPro" id="IPR025309">
    <property type="entry name" value="KTSC_dom"/>
</dbReference>
<dbReference type="Pfam" id="PF13619">
    <property type="entry name" value="KTSC"/>
    <property type="match status" value="1"/>
</dbReference>
<dbReference type="Pfam" id="PF00226">
    <property type="entry name" value="DnaJ"/>
    <property type="match status" value="1"/>
</dbReference>
<comment type="caution">
    <text evidence="2">The sequence shown here is derived from an EMBL/GenBank/DDBJ whole genome shotgun (WGS) entry which is preliminary data.</text>
</comment>
<gene>
    <name evidence="2" type="ORF">SAE01_08670</name>
</gene>
<proteinExistence type="predicted"/>
<reference evidence="2 3" key="1">
    <citation type="submission" date="2019-07" db="EMBL/GenBank/DDBJ databases">
        <title>Whole genome shotgun sequence of Segetibacter aerophilus NBRC 106135.</title>
        <authorList>
            <person name="Hosoyama A."/>
            <person name="Uohara A."/>
            <person name="Ohji S."/>
            <person name="Ichikawa N."/>
        </authorList>
    </citation>
    <scope>NUCLEOTIDE SEQUENCE [LARGE SCALE GENOMIC DNA]</scope>
    <source>
        <strain evidence="2 3">NBRC 106135</strain>
    </source>
</reference>
<dbReference type="InterPro" id="IPR001623">
    <property type="entry name" value="DnaJ_domain"/>
</dbReference>
<dbReference type="EMBL" id="BJYT01000002">
    <property type="protein sequence ID" value="GEO08371.1"/>
    <property type="molecule type" value="Genomic_DNA"/>
</dbReference>
<dbReference type="Gene3D" id="1.10.287.110">
    <property type="entry name" value="DnaJ domain"/>
    <property type="match status" value="1"/>
</dbReference>
<dbReference type="InterPro" id="IPR036869">
    <property type="entry name" value="J_dom_sf"/>
</dbReference>
<dbReference type="Proteomes" id="UP000321513">
    <property type="component" value="Unassembled WGS sequence"/>
</dbReference>
<dbReference type="PRINTS" id="PR00625">
    <property type="entry name" value="JDOMAIN"/>
</dbReference>
<dbReference type="AlphaFoldDB" id="A0A512B8S5"/>